<dbReference type="PANTHER" id="PTHR10302:SF0">
    <property type="entry name" value="SINGLE-STRANDED DNA-BINDING PROTEIN, MITOCHONDRIAL"/>
    <property type="match status" value="1"/>
</dbReference>
<name>A0ABX1KEX9_9MICO</name>
<comment type="caution">
    <text evidence="5">The sequence shown here is derived from an EMBL/GenBank/DDBJ whole genome shotgun (WGS) entry which is preliminary data.</text>
</comment>
<accession>A0ABX1KEX9</accession>
<evidence type="ECO:0000313" key="5">
    <source>
        <dbReference type="EMBL" id="NLP85607.1"/>
    </source>
</evidence>
<evidence type="ECO:0000256" key="4">
    <source>
        <dbReference type="SAM" id="MobiDB-lite"/>
    </source>
</evidence>
<dbReference type="NCBIfam" id="TIGR00621">
    <property type="entry name" value="ssb"/>
    <property type="match status" value="1"/>
</dbReference>
<dbReference type="GO" id="GO:0003677">
    <property type="term" value="F:DNA binding"/>
    <property type="evidence" value="ECO:0007669"/>
    <property type="project" value="UniProtKB-KW"/>
</dbReference>
<feature type="compositionally biased region" description="Polar residues" evidence="4">
    <location>
        <begin position="127"/>
        <end position="136"/>
    </location>
</feature>
<comment type="caution">
    <text evidence="2">Lacks conserved residue(s) required for the propagation of feature annotation.</text>
</comment>
<organism evidence="5 6">
    <name type="scientific">Microbacterium salsuginis</name>
    <dbReference type="NCBI Taxonomy" id="2722803"/>
    <lineage>
        <taxon>Bacteria</taxon>
        <taxon>Bacillati</taxon>
        <taxon>Actinomycetota</taxon>
        <taxon>Actinomycetes</taxon>
        <taxon>Micrococcales</taxon>
        <taxon>Microbacteriaceae</taxon>
        <taxon>Microbacterium</taxon>
    </lineage>
</organism>
<gene>
    <name evidence="5" type="primary">ssb</name>
    <name evidence="5" type="ORF">HF576_17350</name>
</gene>
<dbReference type="RefSeq" id="WP_168914088.1">
    <property type="nucleotide sequence ID" value="NZ_JABACI010000005.1"/>
</dbReference>
<evidence type="ECO:0000256" key="2">
    <source>
        <dbReference type="HAMAP-Rule" id="MF_00984"/>
    </source>
</evidence>
<dbReference type="PANTHER" id="PTHR10302">
    <property type="entry name" value="SINGLE-STRANDED DNA-BINDING PROTEIN"/>
    <property type="match status" value="1"/>
</dbReference>
<keyword evidence="6" id="KW-1185">Reference proteome</keyword>
<dbReference type="CDD" id="cd04496">
    <property type="entry name" value="SSB_OBF"/>
    <property type="match status" value="1"/>
</dbReference>
<dbReference type="HAMAP" id="MF_00984">
    <property type="entry name" value="SSB"/>
    <property type="match status" value="1"/>
</dbReference>
<dbReference type="Pfam" id="PF00436">
    <property type="entry name" value="SSB"/>
    <property type="match status" value="1"/>
</dbReference>
<dbReference type="PROSITE" id="PS50935">
    <property type="entry name" value="SSB"/>
    <property type="match status" value="1"/>
</dbReference>
<evidence type="ECO:0000313" key="6">
    <source>
        <dbReference type="Proteomes" id="UP001429745"/>
    </source>
</evidence>
<keyword evidence="1 2" id="KW-0238">DNA-binding</keyword>
<dbReference type="Gene3D" id="2.40.50.140">
    <property type="entry name" value="Nucleic acid-binding proteins"/>
    <property type="match status" value="1"/>
</dbReference>
<proteinExistence type="inferred from homology"/>
<dbReference type="InterPro" id="IPR011344">
    <property type="entry name" value="ssDNA-bd"/>
</dbReference>
<evidence type="ECO:0000256" key="3">
    <source>
        <dbReference type="RuleBase" id="RU000524"/>
    </source>
</evidence>
<dbReference type="Proteomes" id="UP001429745">
    <property type="component" value="Unassembled WGS sequence"/>
</dbReference>
<feature type="region of interest" description="Disordered" evidence="4">
    <location>
        <begin position="117"/>
        <end position="154"/>
    </location>
</feature>
<sequence>MNETITITGNIATEPEFKRIGSGVPVINFRVASGQRRFDRATNTWVDAGTNWYSVSAFRGLAEHAFDSLHKGDRVLVTGRLRLREWDTGAKRGTAVEIDAEAIGHDLLWGTSTFSKASRTSERTEQESTWGPNESGSWAAPGVDSAGGAPVAGEAGADSSLVAVGADVSSDTRVLAGAEAPF</sequence>
<reference evidence="5 6" key="1">
    <citation type="submission" date="2020-04" db="EMBL/GenBank/DDBJ databases">
        <title>CFH 90308 Microbacterium sp.</title>
        <authorList>
            <person name="Nie G."/>
            <person name="Ming H."/>
            <person name="Xia T."/>
        </authorList>
    </citation>
    <scope>NUCLEOTIDE SEQUENCE [LARGE SCALE GENOMIC DNA]</scope>
    <source>
        <strain evidence="5 6">CFH 90308</strain>
    </source>
</reference>
<protein>
    <recommendedName>
        <fullName evidence="2 3">Single-stranded DNA-binding protein</fullName>
        <shortName evidence="2">SSB</shortName>
    </recommendedName>
</protein>
<evidence type="ECO:0000256" key="1">
    <source>
        <dbReference type="ARBA" id="ARBA00023125"/>
    </source>
</evidence>
<dbReference type="InterPro" id="IPR000424">
    <property type="entry name" value="Primosome_PriB/ssb"/>
</dbReference>
<dbReference type="SUPFAM" id="SSF50249">
    <property type="entry name" value="Nucleic acid-binding proteins"/>
    <property type="match status" value="1"/>
</dbReference>
<comment type="subunit">
    <text evidence="2">Homotetramer.</text>
</comment>
<dbReference type="EMBL" id="JABACI010000005">
    <property type="protein sequence ID" value="NLP85607.1"/>
    <property type="molecule type" value="Genomic_DNA"/>
</dbReference>
<dbReference type="InterPro" id="IPR012340">
    <property type="entry name" value="NA-bd_OB-fold"/>
</dbReference>